<reference evidence="1" key="1">
    <citation type="submission" date="2020-04" db="EMBL/GenBank/DDBJ databases">
        <authorList>
            <person name="Alioto T."/>
            <person name="Alioto T."/>
            <person name="Gomez Garrido J."/>
        </authorList>
    </citation>
    <scope>NUCLEOTIDE SEQUENCE</scope>
    <source>
        <strain evidence="1">A484AB</strain>
    </source>
</reference>
<feature type="non-terminal residue" evidence="1">
    <location>
        <position position="1"/>
    </location>
</feature>
<keyword evidence="2" id="KW-1185">Reference proteome</keyword>
<evidence type="ECO:0000313" key="2">
    <source>
        <dbReference type="Proteomes" id="UP001152795"/>
    </source>
</evidence>
<proteinExistence type="predicted"/>
<dbReference type="AlphaFoldDB" id="A0A6S7IC36"/>
<name>A0A6S7IC36_PARCT</name>
<gene>
    <name evidence="1" type="ORF">PACLA_8A082509</name>
</gene>
<comment type="caution">
    <text evidence="1">The sequence shown here is derived from an EMBL/GenBank/DDBJ whole genome shotgun (WGS) entry which is preliminary data.</text>
</comment>
<sequence length="279" mass="31799">EKPSGREVKIRQEFLEERLKERFEEKAGCTIQQVKALSLVGEGNTSETSKTMLTRALKRAFPSVKTKRTQEKGPKSLFASVLYADSPESEINNLKIMIAATDEVMTQIWDKTSEMTAENQELSELMEEYAREARERDALFSSLVKVYENELVRLRSQQNHDTLSEKQRRIIIEEFKILEAITCTGVRTTFDKTLPDEQVLNDSFFKEFVVIFQETCPLLQNVVETLLVSNLHQTNIHITVDYKVLCSTHALSLLLNVRSTTGKNYTTTVTFSCNKAGTA</sequence>
<accession>A0A6S7IC36</accession>
<organism evidence="1 2">
    <name type="scientific">Paramuricea clavata</name>
    <name type="common">Red gorgonian</name>
    <name type="synonym">Violescent sea-whip</name>
    <dbReference type="NCBI Taxonomy" id="317549"/>
    <lineage>
        <taxon>Eukaryota</taxon>
        <taxon>Metazoa</taxon>
        <taxon>Cnidaria</taxon>
        <taxon>Anthozoa</taxon>
        <taxon>Octocorallia</taxon>
        <taxon>Malacalcyonacea</taxon>
        <taxon>Plexauridae</taxon>
        <taxon>Paramuricea</taxon>
    </lineage>
</organism>
<protein>
    <submittedName>
        <fullName evidence="1">Uncharacterized protein</fullName>
    </submittedName>
</protein>
<dbReference type="EMBL" id="CACRXK020008350">
    <property type="protein sequence ID" value="CAB4014549.1"/>
    <property type="molecule type" value="Genomic_DNA"/>
</dbReference>
<dbReference type="Proteomes" id="UP001152795">
    <property type="component" value="Unassembled WGS sequence"/>
</dbReference>
<evidence type="ECO:0000313" key="1">
    <source>
        <dbReference type="EMBL" id="CAB4014549.1"/>
    </source>
</evidence>